<organism evidence="1 2">
    <name type="scientific">Aspergillus leporis</name>
    <dbReference type="NCBI Taxonomy" id="41062"/>
    <lineage>
        <taxon>Eukaryota</taxon>
        <taxon>Fungi</taxon>
        <taxon>Dikarya</taxon>
        <taxon>Ascomycota</taxon>
        <taxon>Pezizomycotina</taxon>
        <taxon>Eurotiomycetes</taxon>
        <taxon>Eurotiomycetidae</taxon>
        <taxon>Eurotiales</taxon>
        <taxon>Aspergillaceae</taxon>
        <taxon>Aspergillus</taxon>
        <taxon>Aspergillus subgen. Circumdati</taxon>
    </lineage>
</organism>
<dbReference type="OrthoDB" id="4477950at2759"/>
<dbReference type="Proteomes" id="UP000326565">
    <property type="component" value="Unassembled WGS sequence"/>
</dbReference>
<dbReference type="AlphaFoldDB" id="A0A5N5WTD2"/>
<protein>
    <submittedName>
        <fullName evidence="1">Uncharacterized protein</fullName>
    </submittedName>
</protein>
<gene>
    <name evidence="1" type="ORF">BDV29DRAFT_180876</name>
</gene>
<reference evidence="1 2" key="1">
    <citation type="submission" date="2019-04" db="EMBL/GenBank/DDBJ databases">
        <title>Friends and foes A comparative genomics study of 23 Aspergillus species from section Flavi.</title>
        <authorList>
            <consortium name="DOE Joint Genome Institute"/>
            <person name="Kjaerbolling I."/>
            <person name="Vesth T."/>
            <person name="Frisvad J.C."/>
            <person name="Nybo J.L."/>
            <person name="Theobald S."/>
            <person name="Kildgaard S."/>
            <person name="Isbrandt T."/>
            <person name="Kuo A."/>
            <person name="Sato A."/>
            <person name="Lyhne E.K."/>
            <person name="Kogle M.E."/>
            <person name="Wiebenga A."/>
            <person name="Kun R.S."/>
            <person name="Lubbers R.J."/>
            <person name="Makela M.R."/>
            <person name="Barry K."/>
            <person name="Chovatia M."/>
            <person name="Clum A."/>
            <person name="Daum C."/>
            <person name="Haridas S."/>
            <person name="He G."/>
            <person name="LaButti K."/>
            <person name="Lipzen A."/>
            <person name="Mondo S."/>
            <person name="Riley R."/>
            <person name="Salamov A."/>
            <person name="Simmons B.A."/>
            <person name="Magnuson J.K."/>
            <person name="Henrissat B."/>
            <person name="Mortensen U.H."/>
            <person name="Larsen T.O."/>
            <person name="Devries R.P."/>
            <person name="Grigoriev I.V."/>
            <person name="Machida M."/>
            <person name="Baker S.E."/>
            <person name="Andersen M.R."/>
        </authorList>
    </citation>
    <scope>NUCLEOTIDE SEQUENCE [LARGE SCALE GENOMIC DNA]</scope>
    <source>
        <strain evidence="1 2">CBS 151.66</strain>
    </source>
</reference>
<evidence type="ECO:0000313" key="1">
    <source>
        <dbReference type="EMBL" id="KAB8070430.1"/>
    </source>
</evidence>
<sequence>MQRQSILEALFAVFNATSVFPTTQPAPNSNAILPILHGPAATNTTQSDMALQAQQNCNQTCALGSLTCLVALPNDPIYCWNTYSGCIGRC</sequence>
<evidence type="ECO:0000313" key="2">
    <source>
        <dbReference type="Proteomes" id="UP000326565"/>
    </source>
</evidence>
<name>A0A5N5WTD2_9EURO</name>
<keyword evidence="2" id="KW-1185">Reference proteome</keyword>
<dbReference type="EMBL" id="ML732302">
    <property type="protein sequence ID" value="KAB8070430.1"/>
    <property type="molecule type" value="Genomic_DNA"/>
</dbReference>
<proteinExistence type="predicted"/>
<accession>A0A5N5WTD2</accession>